<evidence type="ECO:0000313" key="3">
    <source>
        <dbReference type="Proteomes" id="UP000077266"/>
    </source>
</evidence>
<evidence type="ECO:0000259" key="1">
    <source>
        <dbReference type="Pfam" id="PF13391"/>
    </source>
</evidence>
<dbReference type="STRING" id="1314781.A0A165ZSB0"/>
<dbReference type="EMBL" id="KV426188">
    <property type="protein sequence ID" value="KZV85449.1"/>
    <property type="molecule type" value="Genomic_DNA"/>
</dbReference>
<feature type="domain" description="HNH nuclease" evidence="1">
    <location>
        <begin position="86"/>
        <end position="187"/>
    </location>
</feature>
<gene>
    <name evidence="2" type="ORF">EXIGLDRAFT_623059</name>
</gene>
<reference evidence="2 3" key="1">
    <citation type="journal article" date="2016" name="Mol. Biol. Evol.">
        <title>Comparative Genomics of Early-Diverging Mushroom-Forming Fungi Provides Insights into the Origins of Lignocellulose Decay Capabilities.</title>
        <authorList>
            <person name="Nagy L.G."/>
            <person name="Riley R."/>
            <person name="Tritt A."/>
            <person name="Adam C."/>
            <person name="Daum C."/>
            <person name="Floudas D."/>
            <person name="Sun H."/>
            <person name="Yadav J.S."/>
            <person name="Pangilinan J."/>
            <person name="Larsson K.H."/>
            <person name="Matsuura K."/>
            <person name="Barry K."/>
            <person name="Labutti K."/>
            <person name="Kuo R."/>
            <person name="Ohm R.A."/>
            <person name="Bhattacharya S.S."/>
            <person name="Shirouzu T."/>
            <person name="Yoshinaga Y."/>
            <person name="Martin F.M."/>
            <person name="Grigoriev I.V."/>
            <person name="Hibbett D.S."/>
        </authorList>
    </citation>
    <scope>NUCLEOTIDE SEQUENCE [LARGE SCALE GENOMIC DNA]</scope>
    <source>
        <strain evidence="2 3">HHB12029</strain>
    </source>
</reference>
<sequence length="294" mass="33326">MLAVGNHYVTYLVKACAFCLLLIRSLVDARSYSVRRAKGPTPQPSNHPSNPDTDLRADLYRATLVEAPTNHRDARKQALVRDGYKCVITHSQDTKYIKEHHDKWNGLQARELEAAHIIPEYINQNIARPNPLKKVFAHLSLSAGHIWRLLEMFGNGSLLNELNGRNAHALDNIMMLCHDVHAAYDRLDMWLEELDPPEPNKYRVHNNAPWEAPGYPFSVVEFTSPAPQLPLPNPRWIAVHAAVCRVAHLSGAAQYVEEQYRRLEDMDVMAFEGPEAIRDAEILSAQLRLVDVHG</sequence>
<dbReference type="Pfam" id="PF13391">
    <property type="entry name" value="HNH_2"/>
    <property type="match status" value="1"/>
</dbReference>
<organism evidence="2 3">
    <name type="scientific">Exidia glandulosa HHB12029</name>
    <dbReference type="NCBI Taxonomy" id="1314781"/>
    <lineage>
        <taxon>Eukaryota</taxon>
        <taxon>Fungi</taxon>
        <taxon>Dikarya</taxon>
        <taxon>Basidiomycota</taxon>
        <taxon>Agaricomycotina</taxon>
        <taxon>Agaricomycetes</taxon>
        <taxon>Auriculariales</taxon>
        <taxon>Exidiaceae</taxon>
        <taxon>Exidia</taxon>
    </lineage>
</organism>
<dbReference type="InterPro" id="IPR003615">
    <property type="entry name" value="HNH_nuc"/>
</dbReference>
<accession>A0A165ZSB0</accession>
<dbReference type="AlphaFoldDB" id="A0A165ZSB0"/>
<dbReference type="OrthoDB" id="2104739at2759"/>
<protein>
    <recommendedName>
        <fullName evidence="1">HNH nuclease domain-containing protein</fullName>
    </recommendedName>
</protein>
<proteinExistence type="predicted"/>
<keyword evidence="3" id="KW-1185">Reference proteome</keyword>
<name>A0A165ZSB0_EXIGL</name>
<dbReference type="Proteomes" id="UP000077266">
    <property type="component" value="Unassembled WGS sequence"/>
</dbReference>
<evidence type="ECO:0000313" key="2">
    <source>
        <dbReference type="EMBL" id="KZV85449.1"/>
    </source>
</evidence>
<dbReference type="InParanoid" id="A0A165ZSB0"/>